<reference evidence="1" key="1">
    <citation type="submission" date="2021-06" db="EMBL/GenBank/DDBJ databases">
        <title>Comparative genomics, transcriptomics and evolutionary studies reveal genomic signatures of adaptation to plant cell wall in hemibiotrophic fungi.</title>
        <authorList>
            <consortium name="DOE Joint Genome Institute"/>
            <person name="Baroncelli R."/>
            <person name="Diaz J.F."/>
            <person name="Benocci T."/>
            <person name="Peng M."/>
            <person name="Battaglia E."/>
            <person name="Haridas S."/>
            <person name="Andreopoulos W."/>
            <person name="Labutti K."/>
            <person name="Pangilinan J."/>
            <person name="Floch G.L."/>
            <person name="Makela M.R."/>
            <person name="Henrissat B."/>
            <person name="Grigoriev I.V."/>
            <person name="Crouch J.A."/>
            <person name="De Vries R.P."/>
            <person name="Sukno S.A."/>
            <person name="Thon M.R."/>
        </authorList>
    </citation>
    <scope>NUCLEOTIDE SEQUENCE</scope>
    <source>
        <strain evidence="1">CBS 125086</strain>
    </source>
</reference>
<comment type="caution">
    <text evidence="1">The sequence shown here is derived from an EMBL/GenBank/DDBJ whole genome shotgun (WGS) entry which is preliminary data.</text>
</comment>
<sequence>MPLLDCTLNQLNVLVFLHPRALNTAAGSTSSSSKTSSARRVLVPEKLSETISRSSSMLNSCALDFFLRGRRTSSASSLHLAERAKCPTTEGRATVSERLGLLPKKLHLIFQGTKNRGRKWFCAIRLSEDAGLLQIRHSSPNFSRIVLPSGRRR</sequence>
<accession>A0AAD8V8N1</accession>
<dbReference type="EMBL" id="JAHLJV010000012">
    <property type="protein sequence ID" value="KAK1596463.1"/>
    <property type="molecule type" value="Genomic_DNA"/>
</dbReference>
<evidence type="ECO:0000313" key="1">
    <source>
        <dbReference type="EMBL" id="KAK1596463.1"/>
    </source>
</evidence>
<proteinExistence type="predicted"/>
<organism evidence="1 2">
    <name type="scientific">Colletotrichum navitas</name>
    <dbReference type="NCBI Taxonomy" id="681940"/>
    <lineage>
        <taxon>Eukaryota</taxon>
        <taxon>Fungi</taxon>
        <taxon>Dikarya</taxon>
        <taxon>Ascomycota</taxon>
        <taxon>Pezizomycotina</taxon>
        <taxon>Sordariomycetes</taxon>
        <taxon>Hypocreomycetidae</taxon>
        <taxon>Glomerellales</taxon>
        <taxon>Glomerellaceae</taxon>
        <taxon>Colletotrichum</taxon>
        <taxon>Colletotrichum graminicola species complex</taxon>
    </lineage>
</organism>
<protein>
    <submittedName>
        <fullName evidence="1">Uncharacterized protein</fullName>
    </submittedName>
</protein>
<dbReference type="GeneID" id="85446881"/>
<keyword evidence="2" id="KW-1185">Reference proteome</keyword>
<name>A0AAD8V8N1_9PEZI</name>
<evidence type="ECO:0000313" key="2">
    <source>
        <dbReference type="Proteomes" id="UP001230504"/>
    </source>
</evidence>
<dbReference type="Proteomes" id="UP001230504">
    <property type="component" value="Unassembled WGS sequence"/>
</dbReference>
<dbReference type="AlphaFoldDB" id="A0AAD8V8N1"/>
<gene>
    <name evidence="1" type="ORF">LY79DRAFT_65427</name>
</gene>
<dbReference type="RefSeq" id="XP_060417349.1">
    <property type="nucleotide sequence ID" value="XM_060562641.1"/>
</dbReference>